<accession>A0A285NPE3</accession>
<evidence type="ECO:0000313" key="5">
    <source>
        <dbReference type="EMBL" id="SNZ11088.1"/>
    </source>
</evidence>
<dbReference type="GO" id="GO:0004735">
    <property type="term" value="F:pyrroline-5-carboxylate reductase activity"/>
    <property type="evidence" value="ECO:0007669"/>
    <property type="project" value="InterPro"/>
</dbReference>
<dbReference type="SUPFAM" id="SSF51735">
    <property type="entry name" value="NAD(P)-binding Rossmann-fold domains"/>
    <property type="match status" value="1"/>
</dbReference>
<dbReference type="NCBIfam" id="NF005814">
    <property type="entry name" value="PRK07680.1"/>
    <property type="match status" value="1"/>
</dbReference>
<dbReference type="InterPro" id="IPR029036">
    <property type="entry name" value="P5CR_dimer"/>
</dbReference>
<name>A0A285NPE3_9BACI</name>
<dbReference type="InterPro" id="IPR028939">
    <property type="entry name" value="P5C_Rdtase_cat_N"/>
</dbReference>
<dbReference type="AlphaFoldDB" id="A0A285NPE3"/>
<dbReference type="Pfam" id="PF14748">
    <property type="entry name" value="P5CR_dimer"/>
    <property type="match status" value="1"/>
</dbReference>
<comment type="similarity">
    <text evidence="1">Belongs to the pyrroline-5-carboxylate reductase family.</text>
</comment>
<dbReference type="PROSITE" id="PS00521">
    <property type="entry name" value="P5CR"/>
    <property type="match status" value="1"/>
</dbReference>
<evidence type="ECO:0000259" key="4">
    <source>
        <dbReference type="Pfam" id="PF14748"/>
    </source>
</evidence>
<proteinExistence type="inferred from homology"/>
<dbReference type="Gene3D" id="1.10.3730.10">
    <property type="entry name" value="ProC C-terminal domain-like"/>
    <property type="match status" value="1"/>
</dbReference>
<dbReference type="InterPro" id="IPR053790">
    <property type="entry name" value="P5CR-like_CS"/>
</dbReference>
<dbReference type="STRING" id="586416.GZ22_09550"/>
<feature type="domain" description="Pyrroline-5-carboxylate reductase catalytic N-terminal" evidence="3">
    <location>
        <begin position="4"/>
        <end position="98"/>
    </location>
</feature>
<dbReference type="Gene3D" id="3.40.50.720">
    <property type="entry name" value="NAD(P)-binding Rossmann-like Domain"/>
    <property type="match status" value="1"/>
</dbReference>
<dbReference type="RefSeq" id="WP_245864750.1">
    <property type="nucleotide sequence ID" value="NZ_OBEK01000002.1"/>
</dbReference>
<dbReference type="InterPro" id="IPR000304">
    <property type="entry name" value="Pyrroline-COOH_reductase"/>
</dbReference>
<protein>
    <submittedName>
        <fullName evidence="5">Competence protein ComER</fullName>
    </submittedName>
</protein>
<dbReference type="EMBL" id="OBEK01000002">
    <property type="protein sequence ID" value="SNZ11088.1"/>
    <property type="molecule type" value="Genomic_DNA"/>
</dbReference>
<dbReference type="SUPFAM" id="SSF48179">
    <property type="entry name" value="6-phosphogluconate dehydrogenase C-terminal domain-like"/>
    <property type="match status" value="1"/>
</dbReference>
<dbReference type="PANTHER" id="PTHR11645:SF51">
    <property type="entry name" value="COME OPERON PROTEIN 4"/>
    <property type="match status" value="1"/>
</dbReference>
<gene>
    <name evidence="5" type="ORF">SAMN05421503_1947</name>
</gene>
<dbReference type="PANTHER" id="PTHR11645">
    <property type="entry name" value="PYRROLINE-5-CARBOXYLATE REDUCTASE"/>
    <property type="match status" value="1"/>
</dbReference>
<feature type="binding site" evidence="2">
    <location>
        <begin position="7"/>
        <end position="12"/>
    </location>
    <ligand>
        <name>NADP(+)</name>
        <dbReference type="ChEBI" id="CHEBI:58349"/>
    </ligand>
</feature>
<organism evidence="5 6">
    <name type="scientific">Terribacillus aidingensis</name>
    <dbReference type="NCBI Taxonomy" id="586416"/>
    <lineage>
        <taxon>Bacteria</taxon>
        <taxon>Bacillati</taxon>
        <taxon>Bacillota</taxon>
        <taxon>Bacilli</taxon>
        <taxon>Bacillales</taxon>
        <taxon>Bacillaceae</taxon>
        <taxon>Terribacillus</taxon>
    </lineage>
</organism>
<dbReference type="Pfam" id="PF03807">
    <property type="entry name" value="F420_oxidored"/>
    <property type="match status" value="1"/>
</dbReference>
<reference evidence="6" key="1">
    <citation type="submission" date="2017-09" db="EMBL/GenBank/DDBJ databases">
        <authorList>
            <person name="Varghese N."/>
            <person name="Submissions S."/>
        </authorList>
    </citation>
    <scope>NUCLEOTIDE SEQUENCE [LARGE SCALE GENOMIC DNA]</scope>
    <source>
        <strain evidence="6">CGMCC 1.8913</strain>
    </source>
</reference>
<keyword evidence="2" id="KW-0521">NADP</keyword>
<dbReference type="InterPro" id="IPR008927">
    <property type="entry name" value="6-PGluconate_DH-like_C_sf"/>
</dbReference>
<evidence type="ECO:0000259" key="3">
    <source>
        <dbReference type="Pfam" id="PF03807"/>
    </source>
</evidence>
<evidence type="ECO:0000256" key="2">
    <source>
        <dbReference type="PIRSR" id="PIRSR000193-1"/>
    </source>
</evidence>
<evidence type="ECO:0000313" key="6">
    <source>
        <dbReference type="Proteomes" id="UP000219356"/>
    </source>
</evidence>
<feature type="domain" description="Pyrroline-5-carboxylate reductase dimerisation" evidence="4">
    <location>
        <begin position="161"/>
        <end position="261"/>
    </location>
</feature>
<dbReference type="InterPro" id="IPR036291">
    <property type="entry name" value="NAD(P)-bd_dom_sf"/>
</dbReference>
<sequence>MTKWGIIGTGNMGSMLLESWVTARAIQEEDIMVLNRSAEKAVALKRSYPGIQIADALSTIADYADYLFLCVRPPHLPGVCSELYSLVRPDQVIVSITSPFSVEELETRLPSQVARAIPSITNRAAAGTTLLTFGSTLTNKNKAALINLFSSYSDPVYIPEDITRVASDIVSCGPAFFSYLAQRFIEGAAEETDISREQATQLTAEMLIGLGTLLGKGHYTLDELIKKVCVKGGITGEGIAVLEKETGGMFSHLFQATHRKYYEEKDAIKKGAYK</sequence>
<evidence type="ECO:0000256" key="1">
    <source>
        <dbReference type="ARBA" id="ARBA00005525"/>
    </source>
</evidence>
<keyword evidence="6" id="KW-1185">Reference proteome</keyword>
<dbReference type="PIRSF" id="PIRSF000193">
    <property type="entry name" value="Pyrrol-5-carb_rd"/>
    <property type="match status" value="1"/>
</dbReference>
<dbReference type="Proteomes" id="UP000219356">
    <property type="component" value="Unassembled WGS sequence"/>
</dbReference>
<dbReference type="GO" id="GO:0055129">
    <property type="term" value="P:L-proline biosynthetic process"/>
    <property type="evidence" value="ECO:0007669"/>
    <property type="project" value="TreeGrafter"/>
</dbReference>